<accession>A0ACC1AIN7</accession>
<sequence>MNFGTVVQHMMYGARNDPNSLPETLALEKDIVVEYVTDLMQIKHRILA</sequence>
<dbReference type="EMBL" id="CM047906">
    <property type="protein sequence ID" value="KAJ0086504.1"/>
    <property type="molecule type" value="Genomic_DNA"/>
</dbReference>
<keyword evidence="2" id="KW-1185">Reference proteome</keyword>
<proteinExistence type="predicted"/>
<protein>
    <submittedName>
        <fullName evidence="1">Uncharacterized protein</fullName>
    </submittedName>
</protein>
<organism evidence="1 2">
    <name type="scientific">Pistacia atlantica</name>
    <dbReference type="NCBI Taxonomy" id="434234"/>
    <lineage>
        <taxon>Eukaryota</taxon>
        <taxon>Viridiplantae</taxon>
        <taxon>Streptophyta</taxon>
        <taxon>Embryophyta</taxon>
        <taxon>Tracheophyta</taxon>
        <taxon>Spermatophyta</taxon>
        <taxon>Magnoliopsida</taxon>
        <taxon>eudicotyledons</taxon>
        <taxon>Gunneridae</taxon>
        <taxon>Pentapetalae</taxon>
        <taxon>rosids</taxon>
        <taxon>malvids</taxon>
        <taxon>Sapindales</taxon>
        <taxon>Anacardiaceae</taxon>
        <taxon>Pistacia</taxon>
    </lineage>
</organism>
<dbReference type="Proteomes" id="UP001164250">
    <property type="component" value="Chromosome 10"/>
</dbReference>
<comment type="caution">
    <text evidence="1">The sequence shown here is derived from an EMBL/GenBank/DDBJ whole genome shotgun (WGS) entry which is preliminary data.</text>
</comment>
<gene>
    <name evidence="1" type="ORF">Patl1_07020</name>
</gene>
<evidence type="ECO:0000313" key="2">
    <source>
        <dbReference type="Proteomes" id="UP001164250"/>
    </source>
</evidence>
<reference evidence="2" key="1">
    <citation type="journal article" date="2023" name="G3 (Bethesda)">
        <title>Genome assembly and association tests identify interacting loci associated with vigor, precocity, and sex in interspecific pistachio rootstocks.</title>
        <authorList>
            <person name="Palmer W."/>
            <person name="Jacygrad E."/>
            <person name="Sagayaradj S."/>
            <person name="Cavanaugh K."/>
            <person name="Han R."/>
            <person name="Bertier L."/>
            <person name="Beede B."/>
            <person name="Kafkas S."/>
            <person name="Golino D."/>
            <person name="Preece J."/>
            <person name="Michelmore R."/>
        </authorList>
    </citation>
    <scope>NUCLEOTIDE SEQUENCE [LARGE SCALE GENOMIC DNA]</scope>
</reference>
<name>A0ACC1AIN7_9ROSI</name>
<evidence type="ECO:0000313" key="1">
    <source>
        <dbReference type="EMBL" id="KAJ0086504.1"/>
    </source>
</evidence>